<protein>
    <recommendedName>
        <fullName evidence="5">PIR protein</fullName>
    </recommendedName>
</protein>
<feature type="compositionally biased region" description="Polar residues" evidence="1">
    <location>
        <begin position="299"/>
        <end position="309"/>
    </location>
</feature>
<keyword evidence="2" id="KW-1133">Transmembrane helix</keyword>
<dbReference type="AlphaFoldDB" id="A0A1C3KJI1"/>
<gene>
    <name evidence="3" type="primary">PowCR01_000179500</name>
    <name evidence="3" type="ORF">POWCR01_000179500</name>
</gene>
<feature type="compositionally biased region" description="Basic and acidic residues" evidence="1">
    <location>
        <begin position="238"/>
        <end position="249"/>
    </location>
</feature>
<accession>A0A1C3KJI1</accession>
<evidence type="ECO:0000313" key="4">
    <source>
        <dbReference type="Proteomes" id="UP000243200"/>
    </source>
</evidence>
<feature type="transmembrane region" description="Helical" evidence="2">
    <location>
        <begin position="381"/>
        <end position="410"/>
    </location>
</feature>
<evidence type="ECO:0000313" key="3">
    <source>
        <dbReference type="EMBL" id="SBT74062.1"/>
    </source>
</evidence>
<proteinExistence type="predicted"/>
<feature type="compositionally biased region" description="Polar residues" evidence="1">
    <location>
        <begin position="338"/>
        <end position="354"/>
    </location>
</feature>
<evidence type="ECO:0000256" key="2">
    <source>
        <dbReference type="SAM" id="Phobius"/>
    </source>
</evidence>
<name>A0A1C3KJI1_PLAOA</name>
<evidence type="ECO:0008006" key="5">
    <source>
        <dbReference type="Google" id="ProtNLM"/>
    </source>
</evidence>
<dbReference type="EMBL" id="FLRJ01000624">
    <property type="protein sequence ID" value="SBT74062.1"/>
    <property type="molecule type" value="Genomic_DNA"/>
</dbReference>
<dbReference type="Proteomes" id="UP000243200">
    <property type="component" value="Unassembled WGS sequence"/>
</dbReference>
<keyword evidence="2" id="KW-0812">Transmembrane</keyword>
<sequence length="460" mass="52223">MAGAVIKSYTRGQNLSDVQCVTLFDDITSKVSDLIDELELVRNVSTFADKCHELGQYIDNQKTNFQTCRKYASLRDSTNIEDAVSALLNSSNIQGRCSRNTMSKNKECIKIIQDIHEFCEKKTEYEASIQSLKRQYITKSKCDENETCKSKCSEYTKWMSERKNHFSEKKSEAKCSVSELYNKTHYNNCNVTNDASFQYTMDFCYFPNSQNISAEILPATVKLTTDGRDTHSSALSSEAKDNENADSHDTSQKYYLDVINPKGRTFKDDEDNSTIIVTLVLDPDVNPKYSVEQEHGVGSKQNTLNSEYSPNHGIPHSPEDVSSLKRDQLLEEPLPDNSLPTMSIPTPQLSSLPLSQDEENTPAQLEPEKINPTPNGIEPKMYILIGVVLLAVVFLLFLLSKFTAFGALFGNKKKKRKKEMEWELKRMLYSSSPSEKNCIYLKYDSFEQALHEISHENTNI</sequence>
<feature type="region of interest" description="Disordered" evidence="1">
    <location>
        <begin position="227"/>
        <end position="249"/>
    </location>
</feature>
<feature type="compositionally biased region" description="Basic and acidic residues" evidence="1">
    <location>
        <begin position="317"/>
        <end position="329"/>
    </location>
</feature>
<keyword evidence="2" id="KW-0472">Membrane</keyword>
<organism evidence="3 4">
    <name type="scientific">Plasmodium ovale</name>
    <name type="common">malaria parasite P. ovale</name>
    <dbReference type="NCBI Taxonomy" id="36330"/>
    <lineage>
        <taxon>Eukaryota</taxon>
        <taxon>Sar</taxon>
        <taxon>Alveolata</taxon>
        <taxon>Apicomplexa</taxon>
        <taxon>Aconoidasida</taxon>
        <taxon>Haemosporida</taxon>
        <taxon>Plasmodiidae</taxon>
        <taxon>Plasmodium</taxon>
        <taxon>Plasmodium (Plasmodium)</taxon>
    </lineage>
</organism>
<evidence type="ECO:0000256" key="1">
    <source>
        <dbReference type="SAM" id="MobiDB-lite"/>
    </source>
</evidence>
<dbReference type="VEuPathDB" id="PlasmoDB:POWCR01_000179500"/>
<feature type="region of interest" description="Disordered" evidence="1">
    <location>
        <begin position="289"/>
        <end position="372"/>
    </location>
</feature>
<reference evidence="3 4" key="1">
    <citation type="submission" date="2016-06" db="EMBL/GenBank/DDBJ databases">
        <authorList>
            <consortium name="Pathogen Informatics"/>
        </authorList>
    </citation>
    <scope>NUCLEOTIDE SEQUENCE [LARGE SCALE GENOMIC DNA]</scope>
</reference>